<accession>A0A8E0VJ99</accession>
<dbReference type="Pfam" id="PF00373">
    <property type="entry name" value="FERM_M"/>
    <property type="match status" value="1"/>
</dbReference>
<evidence type="ECO:0000256" key="1">
    <source>
        <dbReference type="SAM" id="MobiDB-lite"/>
    </source>
</evidence>
<dbReference type="Gene3D" id="1.20.80.10">
    <property type="match status" value="1"/>
</dbReference>
<feature type="region of interest" description="Disordered" evidence="1">
    <location>
        <begin position="985"/>
        <end position="1013"/>
    </location>
</feature>
<feature type="compositionally biased region" description="Acidic residues" evidence="1">
    <location>
        <begin position="707"/>
        <end position="726"/>
    </location>
</feature>
<feature type="compositionally biased region" description="Basic and acidic residues" evidence="1">
    <location>
        <begin position="642"/>
        <end position="659"/>
    </location>
</feature>
<dbReference type="InterPro" id="IPR000299">
    <property type="entry name" value="FERM_domain"/>
</dbReference>
<dbReference type="PANTHER" id="PTHR23280:SF32">
    <property type="entry name" value="FI22325P1"/>
    <property type="match status" value="1"/>
</dbReference>
<gene>
    <name evidence="3" type="ORF">FBUS_04527</name>
</gene>
<feature type="region of interest" description="Disordered" evidence="1">
    <location>
        <begin position="1245"/>
        <end position="1270"/>
    </location>
</feature>
<dbReference type="GO" id="GO:0031032">
    <property type="term" value="P:actomyosin structure organization"/>
    <property type="evidence" value="ECO:0007669"/>
    <property type="project" value="TreeGrafter"/>
</dbReference>
<feature type="compositionally biased region" description="Low complexity" evidence="1">
    <location>
        <begin position="16"/>
        <end position="31"/>
    </location>
</feature>
<feature type="compositionally biased region" description="Polar residues" evidence="1">
    <location>
        <begin position="595"/>
        <end position="612"/>
    </location>
</feature>
<dbReference type="SUPFAM" id="SSF50729">
    <property type="entry name" value="PH domain-like"/>
    <property type="match status" value="1"/>
</dbReference>
<proteinExistence type="predicted"/>
<feature type="non-terminal residue" evidence="3">
    <location>
        <position position="1"/>
    </location>
</feature>
<dbReference type="CDD" id="cd14473">
    <property type="entry name" value="FERM_B-lobe"/>
    <property type="match status" value="1"/>
</dbReference>
<evidence type="ECO:0000313" key="3">
    <source>
        <dbReference type="EMBL" id="KAA0196823.1"/>
    </source>
</evidence>
<feature type="compositionally biased region" description="Polar residues" evidence="1">
    <location>
        <begin position="561"/>
        <end position="586"/>
    </location>
</feature>
<reference evidence="3" key="1">
    <citation type="submission" date="2019-05" db="EMBL/GenBank/DDBJ databases">
        <title>Annotation for the trematode Fasciolopsis buski.</title>
        <authorList>
            <person name="Choi Y.-J."/>
        </authorList>
    </citation>
    <scope>NUCLEOTIDE SEQUENCE</scope>
    <source>
        <strain evidence="3">HT</strain>
        <tissue evidence="3">Whole worm</tissue>
    </source>
</reference>
<organism evidence="3 4">
    <name type="scientific">Fasciolopsis buskii</name>
    <dbReference type="NCBI Taxonomy" id="27845"/>
    <lineage>
        <taxon>Eukaryota</taxon>
        <taxon>Metazoa</taxon>
        <taxon>Spiralia</taxon>
        <taxon>Lophotrochozoa</taxon>
        <taxon>Platyhelminthes</taxon>
        <taxon>Trematoda</taxon>
        <taxon>Digenea</taxon>
        <taxon>Plagiorchiida</taxon>
        <taxon>Echinostomata</taxon>
        <taxon>Echinostomatoidea</taxon>
        <taxon>Fasciolidae</taxon>
        <taxon>Fasciolopsis</taxon>
    </lineage>
</organism>
<feature type="compositionally biased region" description="Polar residues" evidence="1">
    <location>
        <begin position="691"/>
        <end position="703"/>
    </location>
</feature>
<comment type="caution">
    <text evidence="3">The sequence shown here is derived from an EMBL/GenBank/DDBJ whole genome shotgun (WGS) entry which is preliminary data.</text>
</comment>
<dbReference type="InterPro" id="IPR011993">
    <property type="entry name" value="PH-like_dom_sf"/>
</dbReference>
<feature type="region of interest" description="Disordered" evidence="1">
    <location>
        <begin position="484"/>
        <end position="526"/>
    </location>
</feature>
<feature type="region of interest" description="Disordered" evidence="1">
    <location>
        <begin position="1050"/>
        <end position="1111"/>
    </location>
</feature>
<feature type="region of interest" description="Disordered" evidence="1">
    <location>
        <begin position="886"/>
        <end position="911"/>
    </location>
</feature>
<dbReference type="InterPro" id="IPR019748">
    <property type="entry name" value="FERM_central"/>
</dbReference>
<dbReference type="EMBL" id="LUCM01002808">
    <property type="protein sequence ID" value="KAA0196823.1"/>
    <property type="molecule type" value="Genomic_DNA"/>
</dbReference>
<dbReference type="SUPFAM" id="SSF47031">
    <property type="entry name" value="Second domain of FERM"/>
    <property type="match status" value="1"/>
</dbReference>
<dbReference type="Pfam" id="PF09380">
    <property type="entry name" value="FERM_C"/>
    <property type="match status" value="1"/>
</dbReference>
<evidence type="ECO:0000259" key="2">
    <source>
        <dbReference type="PROSITE" id="PS50057"/>
    </source>
</evidence>
<feature type="region of interest" description="Disordered" evidence="1">
    <location>
        <begin position="15"/>
        <end position="59"/>
    </location>
</feature>
<dbReference type="Gene3D" id="2.30.29.30">
    <property type="entry name" value="Pleckstrin-homology domain (PH domain)/Phosphotyrosine-binding domain (PTB)"/>
    <property type="match status" value="1"/>
</dbReference>
<dbReference type="SUPFAM" id="SSF54236">
    <property type="entry name" value="Ubiquitin-like"/>
    <property type="match status" value="1"/>
</dbReference>
<dbReference type="PROSITE" id="PS50057">
    <property type="entry name" value="FERM_3"/>
    <property type="match status" value="1"/>
</dbReference>
<feature type="compositionally biased region" description="Polar residues" evidence="1">
    <location>
        <begin position="999"/>
        <end position="1013"/>
    </location>
</feature>
<feature type="region of interest" description="Disordered" evidence="1">
    <location>
        <begin position="560"/>
        <end position="612"/>
    </location>
</feature>
<dbReference type="InterPro" id="IPR029071">
    <property type="entry name" value="Ubiquitin-like_domsf"/>
</dbReference>
<feature type="compositionally biased region" description="Low complexity" evidence="1">
    <location>
        <begin position="487"/>
        <end position="501"/>
    </location>
</feature>
<feature type="domain" description="FERM" evidence="2">
    <location>
        <begin position="81"/>
        <end position="443"/>
    </location>
</feature>
<feature type="compositionally biased region" description="Polar residues" evidence="1">
    <location>
        <begin position="1092"/>
        <end position="1107"/>
    </location>
</feature>
<dbReference type="Pfam" id="PF09379">
    <property type="entry name" value="FERM_N"/>
    <property type="match status" value="1"/>
</dbReference>
<dbReference type="SMART" id="SM00295">
    <property type="entry name" value="B41"/>
    <property type="match status" value="1"/>
</dbReference>
<dbReference type="Gene3D" id="3.10.20.90">
    <property type="entry name" value="Phosphatidylinositol 3-kinase Catalytic Subunit, Chain A, domain 1"/>
    <property type="match status" value="1"/>
</dbReference>
<dbReference type="InterPro" id="IPR014352">
    <property type="entry name" value="FERM/acyl-CoA-bd_prot_sf"/>
</dbReference>
<feature type="compositionally biased region" description="Basic and acidic residues" evidence="1">
    <location>
        <begin position="1050"/>
        <end position="1066"/>
    </location>
</feature>
<dbReference type="Proteomes" id="UP000728185">
    <property type="component" value="Unassembled WGS sequence"/>
</dbReference>
<feature type="compositionally biased region" description="Low complexity" evidence="1">
    <location>
        <begin position="1079"/>
        <end position="1091"/>
    </location>
</feature>
<dbReference type="InterPro" id="IPR035963">
    <property type="entry name" value="FERM_2"/>
</dbReference>
<feature type="region of interest" description="Disordered" evidence="1">
    <location>
        <begin position="631"/>
        <end position="784"/>
    </location>
</feature>
<evidence type="ECO:0000313" key="4">
    <source>
        <dbReference type="Proteomes" id="UP000728185"/>
    </source>
</evidence>
<dbReference type="SMART" id="SM01196">
    <property type="entry name" value="FERM_C"/>
    <property type="match status" value="1"/>
</dbReference>
<dbReference type="OrthoDB" id="6274708at2759"/>
<dbReference type="InterPro" id="IPR018980">
    <property type="entry name" value="FERM_PH-like_C"/>
</dbReference>
<dbReference type="PANTHER" id="PTHR23280">
    <property type="entry name" value="4.1 G PROTEIN"/>
    <property type="match status" value="1"/>
</dbReference>
<keyword evidence="4" id="KW-1185">Reference proteome</keyword>
<name>A0A8E0VJ99_9TREM</name>
<protein>
    <submittedName>
        <fullName evidence="3">Putative ferm domain protein ehm2</fullName>
    </submittedName>
</protein>
<feature type="compositionally biased region" description="Polar residues" evidence="1">
    <location>
        <begin position="631"/>
        <end position="641"/>
    </location>
</feature>
<dbReference type="InterPro" id="IPR018979">
    <property type="entry name" value="FERM_N"/>
</dbReference>
<sequence length="1303" mass="144258">SIACYQLHFRFKHQASSGHNSPSRSSGGPSSKLRKLNTAKESRGHRSTSLPPETREPTTVTPLAIDVSLDECKEDKNMTLFMVEVKLLSDEDAPLQLEVTNTCLGRALFNQVIERLNGIVAKDYFGLRYLDRTKQRLLMCYYCSNGWKCQKPFTNSSNHAFVANFGLCEALIERTANVKLRLQHKLSSWKKTVCFVHANYFISFCVLIAMKQSCYPAVTKFSGQTLSEQSSGRVHSRENKASFLPPISNAEFPKYLLYLQLRRDLHSGRLIGRNVDMHRLAACILQAEIGDYDLLTDYLGDEGTLADLKMFANVTPRTEAKIGEFHKSLRGLTMEEAENKFLELASKFETYGIEPLYVQDRKGNHFYMGLNHEGVVTFRGSRKAHVFSWQKINKISYEGKLFIIQVEWEQRRHTLGFKCPTAESAEALWKWAVDRQCFFTLSRSVDAKESKANGGIFKRRQFYTFTGRCQKELMLLNSSLPSIPQPSVSRGVRQSRQSKSQNDLDRQIGASTDSLPDGHVGPMNGLQRHKSVLDTRRSGEDEAAFSGTNQLGNQLGARLTTGINNSQSTPSLTRPVKQTSVENKQSTTRDEEQQPSENVEQQNTPAQITATNEHQSILRRGQARMRLVNGVHTTSNGTGEPSRQRGESTNKSVPIEDRLAAVTNEEPELSDVEQNAEATDQPAETGEALVNTGSVNTLSSSPLRSADEDEDRNSDEEEKEVEEEQAKEEKQLAGDGQYQRDTCDRTGEFVPLREISEVPAGPESRPIASKRSTRPTGNWLGPGGIKPYTEAVDLGQTEPNESPSANAVIPCSVMNKNTVDWVQNGGEFAPPIPSSPPPFIDEMAPTHSSGTVTISIAPNMRQSTAHVCTKSSVPAFRSADFTTTIKKSDSLRAPSQPRGGSPPPADFTGTADVEDYIDSSERSPPVSRVTSVTNVTQSHITPTGHVTDQTYSTNQNLYFPYARTVRLGGSTRSRSQDYKALAAIPSRRSPTRRDIRISGQAQPTAKQTTNEPQEISLSAENFTRAEPEQPLLISAEPQGSARAELIARARREERGPALTEASRRSCDLSPQPRDWLYDQHQQQQRQQQQKQTLNGPINSSTESNRSHGISELIISPTAERFTGIENYMDRSAAFTSQLTTKAVCDETCTHSVAHPCGLLDSTLPSWSMRQREIYTPEIESSILKKSNDLFLNHGYRAVTQTSPKTEGFSIVSDSSPYGSIEFAKASSSAAQLAAGASTRPYRTVSPVIGPCTSPPRVERQMSPVHGRSVNGAKRPVGLNFSVRVDGYSKVSVFSLSNSPKPMC</sequence>
<dbReference type="InterPro" id="IPR019749">
    <property type="entry name" value="Band_41_domain"/>
</dbReference>
<dbReference type="GO" id="GO:0005856">
    <property type="term" value="C:cytoskeleton"/>
    <property type="evidence" value="ECO:0007669"/>
    <property type="project" value="TreeGrafter"/>
</dbReference>